<sequence length="349" mass="38087">MAEDSGPAATGGNRTTVKLALRYDMRAPGIGVGSPDQYAAALEHVAWADELGFETVYLAEHHGADDGYCAAPMILGSAMLGRTRRMTVHLSALVAVLHHPLRLAEDLAALDLVGGGRVEVTLGLGYRDSEYRMFGIERRRRVQTLEEIVEVLRQAWTGEEFDFRGEPVKVRPRPARPAGAPLYIGGSAEASAIRAARIGDGYRPAGSEKDRLYEIYAAERERLGEPVPPRAPVLGPLFLFVSDDPARDWEIVAPHVLYTTNANANWARERGVGTTAYRPAAGLAELQTDPNIRVVTPQECVELCRTLGPDAELVFQPLMGGLPLDAGWRSLRLFETGVLPELVQLGYRP</sequence>
<gene>
    <name evidence="6" type="ORF">ACFYXQ_41550</name>
</gene>
<keyword evidence="7" id="KW-1185">Reference proteome</keyword>
<proteinExistence type="predicted"/>
<organism evidence="6 7">
    <name type="scientific">Nocardia jiangxiensis</name>
    <dbReference type="NCBI Taxonomy" id="282685"/>
    <lineage>
        <taxon>Bacteria</taxon>
        <taxon>Bacillati</taxon>
        <taxon>Actinomycetota</taxon>
        <taxon>Actinomycetes</taxon>
        <taxon>Mycobacteriales</taxon>
        <taxon>Nocardiaceae</taxon>
        <taxon>Nocardia</taxon>
    </lineage>
</organism>
<evidence type="ECO:0000256" key="2">
    <source>
        <dbReference type="ARBA" id="ARBA00022643"/>
    </source>
</evidence>
<dbReference type="Gene3D" id="3.20.20.30">
    <property type="entry name" value="Luciferase-like domain"/>
    <property type="match status" value="1"/>
</dbReference>
<evidence type="ECO:0000259" key="5">
    <source>
        <dbReference type="Pfam" id="PF00296"/>
    </source>
</evidence>
<evidence type="ECO:0000313" key="7">
    <source>
        <dbReference type="Proteomes" id="UP001601992"/>
    </source>
</evidence>
<name>A0ABW6SFD1_9NOCA</name>
<evidence type="ECO:0000313" key="6">
    <source>
        <dbReference type="EMBL" id="MFF3574253.1"/>
    </source>
</evidence>
<dbReference type="EC" id="1.-.-.-" evidence="6"/>
<dbReference type="SUPFAM" id="SSF51679">
    <property type="entry name" value="Bacterial luciferase-like"/>
    <property type="match status" value="1"/>
</dbReference>
<evidence type="ECO:0000256" key="3">
    <source>
        <dbReference type="ARBA" id="ARBA00023002"/>
    </source>
</evidence>
<dbReference type="InterPro" id="IPR050172">
    <property type="entry name" value="SsuD_RutA_monooxygenase"/>
</dbReference>
<dbReference type="InterPro" id="IPR036661">
    <property type="entry name" value="Luciferase-like_sf"/>
</dbReference>
<evidence type="ECO:0000256" key="4">
    <source>
        <dbReference type="ARBA" id="ARBA00023033"/>
    </source>
</evidence>
<dbReference type="Proteomes" id="UP001601992">
    <property type="component" value="Unassembled WGS sequence"/>
</dbReference>
<dbReference type="EMBL" id="JBIAQY010000025">
    <property type="protein sequence ID" value="MFF3574253.1"/>
    <property type="molecule type" value="Genomic_DNA"/>
</dbReference>
<dbReference type="PANTHER" id="PTHR42847:SF4">
    <property type="entry name" value="ALKANESULFONATE MONOOXYGENASE-RELATED"/>
    <property type="match status" value="1"/>
</dbReference>
<dbReference type="InterPro" id="IPR011251">
    <property type="entry name" value="Luciferase-like_dom"/>
</dbReference>
<dbReference type="GO" id="GO:0016491">
    <property type="term" value="F:oxidoreductase activity"/>
    <property type="evidence" value="ECO:0007669"/>
    <property type="project" value="UniProtKB-KW"/>
</dbReference>
<reference evidence="6 7" key="1">
    <citation type="submission" date="2024-10" db="EMBL/GenBank/DDBJ databases">
        <title>The Natural Products Discovery Center: Release of the First 8490 Sequenced Strains for Exploring Actinobacteria Biosynthetic Diversity.</title>
        <authorList>
            <person name="Kalkreuter E."/>
            <person name="Kautsar S.A."/>
            <person name="Yang D."/>
            <person name="Bader C.D."/>
            <person name="Teijaro C.N."/>
            <person name="Fluegel L."/>
            <person name="Davis C.M."/>
            <person name="Simpson J.R."/>
            <person name="Lauterbach L."/>
            <person name="Steele A.D."/>
            <person name="Gui C."/>
            <person name="Meng S."/>
            <person name="Li G."/>
            <person name="Viehrig K."/>
            <person name="Ye F."/>
            <person name="Su P."/>
            <person name="Kiefer A.F."/>
            <person name="Nichols A."/>
            <person name="Cepeda A.J."/>
            <person name="Yan W."/>
            <person name="Fan B."/>
            <person name="Jiang Y."/>
            <person name="Adhikari A."/>
            <person name="Zheng C.-J."/>
            <person name="Schuster L."/>
            <person name="Cowan T.M."/>
            <person name="Smanski M.J."/>
            <person name="Chevrette M.G."/>
            <person name="De Carvalho L.P.S."/>
            <person name="Shen B."/>
        </authorList>
    </citation>
    <scope>NUCLEOTIDE SEQUENCE [LARGE SCALE GENOMIC DNA]</scope>
    <source>
        <strain evidence="6 7">NPDC002593</strain>
    </source>
</reference>
<dbReference type="PANTHER" id="PTHR42847">
    <property type="entry name" value="ALKANESULFONATE MONOOXYGENASE"/>
    <property type="match status" value="1"/>
</dbReference>
<keyword evidence="3 6" id="KW-0560">Oxidoreductase</keyword>
<feature type="domain" description="Luciferase-like" evidence="5">
    <location>
        <begin position="35"/>
        <end position="281"/>
    </location>
</feature>
<evidence type="ECO:0000256" key="1">
    <source>
        <dbReference type="ARBA" id="ARBA00022630"/>
    </source>
</evidence>
<accession>A0ABW6SFD1</accession>
<comment type="caution">
    <text evidence="6">The sequence shown here is derived from an EMBL/GenBank/DDBJ whole genome shotgun (WGS) entry which is preliminary data.</text>
</comment>
<keyword evidence="1" id="KW-0285">Flavoprotein</keyword>
<keyword evidence="4" id="KW-0503">Monooxygenase</keyword>
<protein>
    <submittedName>
        <fullName evidence="6">LLM class flavin-dependent oxidoreductase</fullName>
        <ecNumber evidence="6">1.-.-.-</ecNumber>
    </submittedName>
</protein>
<dbReference type="RefSeq" id="WP_387406766.1">
    <property type="nucleotide sequence ID" value="NZ_JBIAQY010000025.1"/>
</dbReference>
<keyword evidence="2" id="KW-0288">FMN</keyword>
<dbReference type="Pfam" id="PF00296">
    <property type="entry name" value="Bac_luciferase"/>
    <property type="match status" value="1"/>
</dbReference>